<name>A0A072TDT0_MEDTR</name>
<sequence length="181" mass="20456">RNAKCVRWNTHTPALPVDSREEAVRTARCRCREVMYHAVTPRNAMRPIPGTGVAIRNWRSTMTDDVSRDSQRLPEGFEALEPFLDRWNAPTSHARWIHRAATPYEEIVAFHEAMSGRAEEATVYLEQFPLDDMPVPAQNLFRLLLAMCHAAIAVEMHEASGIRHAPPVHALTITTGFQPHG</sequence>
<organism evidence="1 3">
    <name type="scientific">Medicago truncatula</name>
    <name type="common">Barrel medic</name>
    <name type="synonym">Medicago tribuloides</name>
    <dbReference type="NCBI Taxonomy" id="3880"/>
    <lineage>
        <taxon>Eukaryota</taxon>
        <taxon>Viridiplantae</taxon>
        <taxon>Streptophyta</taxon>
        <taxon>Embryophyta</taxon>
        <taxon>Tracheophyta</taxon>
        <taxon>Spermatophyta</taxon>
        <taxon>Magnoliopsida</taxon>
        <taxon>eudicotyledons</taxon>
        <taxon>Gunneridae</taxon>
        <taxon>Pentapetalae</taxon>
        <taxon>rosids</taxon>
        <taxon>fabids</taxon>
        <taxon>Fabales</taxon>
        <taxon>Fabaceae</taxon>
        <taxon>Papilionoideae</taxon>
        <taxon>50 kb inversion clade</taxon>
        <taxon>NPAAA clade</taxon>
        <taxon>Hologalegina</taxon>
        <taxon>IRL clade</taxon>
        <taxon>Trifolieae</taxon>
        <taxon>Medicago</taxon>
    </lineage>
</organism>
<reference evidence="2" key="3">
    <citation type="submission" date="2015-06" db="UniProtKB">
        <authorList>
            <consortium name="EnsemblPlants"/>
        </authorList>
    </citation>
    <scope>IDENTIFICATION</scope>
    <source>
        <strain evidence="2">cv. Jemalong A17</strain>
    </source>
</reference>
<evidence type="ECO:0000313" key="1">
    <source>
        <dbReference type="EMBL" id="KEH15198.1"/>
    </source>
</evidence>
<evidence type="ECO:0000313" key="3">
    <source>
        <dbReference type="Proteomes" id="UP000002051"/>
    </source>
</evidence>
<dbReference type="HOGENOM" id="CLU_1492785_0_0_1"/>
<dbReference type="Proteomes" id="UP000002051">
    <property type="component" value="Unassembled WGS sequence"/>
</dbReference>
<accession>A0A072TDT0</accession>
<proteinExistence type="predicted"/>
<dbReference type="EnsemblPlants" id="KEH15198">
    <property type="protein sequence ID" value="KEH15198"/>
    <property type="gene ID" value="MTR_1811s0010"/>
</dbReference>
<reference evidence="1 3" key="2">
    <citation type="journal article" date="2014" name="BMC Genomics">
        <title>An improved genome release (version Mt4.0) for the model legume Medicago truncatula.</title>
        <authorList>
            <person name="Tang H."/>
            <person name="Krishnakumar V."/>
            <person name="Bidwell S."/>
            <person name="Rosen B."/>
            <person name="Chan A."/>
            <person name="Zhou S."/>
            <person name="Gentzbittel L."/>
            <person name="Childs K.L."/>
            <person name="Yandell M."/>
            <person name="Gundlach H."/>
            <person name="Mayer K.F."/>
            <person name="Schwartz D.C."/>
            <person name="Town C.D."/>
        </authorList>
    </citation>
    <scope>GENOME REANNOTATION</scope>
    <source>
        <strain evidence="1">A17</strain>
        <strain evidence="2 3">cv. Jemalong A17</strain>
    </source>
</reference>
<dbReference type="AlphaFoldDB" id="A0A072TDT0"/>
<gene>
    <name evidence="1" type="ORF">MTR_1811s0010</name>
</gene>
<feature type="non-terminal residue" evidence="1">
    <location>
        <position position="1"/>
    </location>
</feature>
<reference evidence="1 3" key="1">
    <citation type="journal article" date="2011" name="Nature">
        <title>The Medicago genome provides insight into the evolution of rhizobial symbioses.</title>
        <authorList>
            <person name="Young N.D."/>
            <person name="Debelle F."/>
            <person name="Oldroyd G.E."/>
            <person name="Geurts R."/>
            <person name="Cannon S.B."/>
            <person name="Udvardi M.K."/>
            <person name="Benedito V.A."/>
            <person name="Mayer K.F."/>
            <person name="Gouzy J."/>
            <person name="Schoof H."/>
            <person name="Van de Peer Y."/>
            <person name="Proost S."/>
            <person name="Cook D.R."/>
            <person name="Meyers B.C."/>
            <person name="Spannagl M."/>
            <person name="Cheung F."/>
            <person name="De Mita S."/>
            <person name="Krishnakumar V."/>
            <person name="Gundlach H."/>
            <person name="Zhou S."/>
            <person name="Mudge J."/>
            <person name="Bharti A.K."/>
            <person name="Murray J.D."/>
            <person name="Naoumkina M.A."/>
            <person name="Rosen B."/>
            <person name="Silverstein K.A."/>
            <person name="Tang H."/>
            <person name="Rombauts S."/>
            <person name="Zhao P.X."/>
            <person name="Zhou P."/>
            <person name="Barbe V."/>
            <person name="Bardou P."/>
            <person name="Bechner M."/>
            <person name="Bellec A."/>
            <person name="Berger A."/>
            <person name="Berges H."/>
            <person name="Bidwell S."/>
            <person name="Bisseling T."/>
            <person name="Choisne N."/>
            <person name="Couloux A."/>
            <person name="Denny R."/>
            <person name="Deshpande S."/>
            <person name="Dai X."/>
            <person name="Doyle J.J."/>
            <person name="Dudez A.M."/>
            <person name="Farmer A.D."/>
            <person name="Fouteau S."/>
            <person name="Franken C."/>
            <person name="Gibelin C."/>
            <person name="Gish J."/>
            <person name="Goldstein S."/>
            <person name="Gonzalez A.J."/>
            <person name="Green P.J."/>
            <person name="Hallab A."/>
            <person name="Hartog M."/>
            <person name="Hua A."/>
            <person name="Humphray S.J."/>
            <person name="Jeong D.H."/>
            <person name="Jing Y."/>
            <person name="Jocker A."/>
            <person name="Kenton S.M."/>
            <person name="Kim D.J."/>
            <person name="Klee K."/>
            <person name="Lai H."/>
            <person name="Lang C."/>
            <person name="Lin S."/>
            <person name="Macmil S.L."/>
            <person name="Magdelenat G."/>
            <person name="Matthews L."/>
            <person name="McCorrison J."/>
            <person name="Monaghan E.L."/>
            <person name="Mun J.H."/>
            <person name="Najar F.Z."/>
            <person name="Nicholson C."/>
            <person name="Noirot C."/>
            <person name="O'Bleness M."/>
            <person name="Paule C.R."/>
            <person name="Poulain J."/>
            <person name="Prion F."/>
            <person name="Qin B."/>
            <person name="Qu C."/>
            <person name="Retzel E.F."/>
            <person name="Riddle C."/>
            <person name="Sallet E."/>
            <person name="Samain S."/>
            <person name="Samson N."/>
            <person name="Sanders I."/>
            <person name="Saurat O."/>
            <person name="Scarpelli C."/>
            <person name="Schiex T."/>
            <person name="Segurens B."/>
            <person name="Severin A.J."/>
            <person name="Sherrier D.J."/>
            <person name="Shi R."/>
            <person name="Sims S."/>
            <person name="Singer S.R."/>
            <person name="Sinharoy S."/>
            <person name="Sterck L."/>
            <person name="Viollet A."/>
            <person name="Wang B.B."/>
            <person name="Wang K."/>
            <person name="Wang M."/>
            <person name="Wang X."/>
            <person name="Warfsmann J."/>
            <person name="Weissenbach J."/>
            <person name="White D.D."/>
            <person name="White J.D."/>
            <person name="Wiley G.B."/>
            <person name="Wincker P."/>
            <person name="Xing Y."/>
            <person name="Yang L."/>
            <person name="Yao Z."/>
            <person name="Ying F."/>
            <person name="Zhai J."/>
            <person name="Zhou L."/>
            <person name="Zuber A."/>
            <person name="Denarie J."/>
            <person name="Dixon R.A."/>
            <person name="May G.D."/>
            <person name="Schwartz D.C."/>
            <person name="Rogers J."/>
            <person name="Quetier F."/>
            <person name="Town C.D."/>
            <person name="Roe B.A."/>
        </authorList>
    </citation>
    <scope>NUCLEOTIDE SEQUENCE [LARGE SCALE GENOMIC DNA]</scope>
    <source>
        <strain evidence="1">A17</strain>
        <strain evidence="2 3">cv. Jemalong A17</strain>
    </source>
</reference>
<dbReference type="EMBL" id="KL404535">
    <property type="protein sequence ID" value="KEH15198.1"/>
    <property type="molecule type" value="Genomic_DNA"/>
</dbReference>
<protein>
    <submittedName>
        <fullName evidence="1 2">Uncharacterized protein</fullName>
    </submittedName>
</protein>
<evidence type="ECO:0000313" key="2">
    <source>
        <dbReference type="EnsemblPlants" id="KEH15198"/>
    </source>
</evidence>
<keyword evidence="3" id="KW-1185">Reference proteome</keyword>